<name>A0A225MTF7_9BURK</name>
<evidence type="ECO:0000313" key="2">
    <source>
        <dbReference type="EMBL" id="OWT61939.1"/>
    </source>
</evidence>
<dbReference type="Gene3D" id="3.40.30.10">
    <property type="entry name" value="Glutaredoxin"/>
    <property type="match status" value="1"/>
</dbReference>
<dbReference type="GO" id="GO:0016209">
    <property type="term" value="F:antioxidant activity"/>
    <property type="evidence" value="ECO:0007669"/>
    <property type="project" value="InterPro"/>
</dbReference>
<keyword evidence="3" id="KW-1185">Reference proteome</keyword>
<gene>
    <name evidence="2" type="ORF">CEY11_08960</name>
</gene>
<dbReference type="GO" id="GO:0016491">
    <property type="term" value="F:oxidoreductase activity"/>
    <property type="evidence" value="ECO:0007669"/>
    <property type="project" value="InterPro"/>
</dbReference>
<dbReference type="Proteomes" id="UP000214603">
    <property type="component" value="Unassembled WGS sequence"/>
</dbReference>
<dbReference type="AlphaFoldDB" id="A0A225MTF7"/>
<feature type="domain" description="Alkyl hydroperoxide reductase subunit C/ Thiol specific antioxidant" evidence="1">
    <location>
        <begin position="20"/>
        <end position="134"/>
    </location>
</feature>
<dbReference type="SUPFAM" id="SSF52833">
    <property type="entry name" value="Thioredoxin-like"/>
    <property type="match status" value="1"/>
</dbReference>
<organism evidence="2 3">
    <name type="scientific">Candidimonas nitroreducens</name>
    <dbReference type="NCBI Taxonomy" id="683354"/>
    <lineage>
        <taxon>Bacteria</taxon>
        <taxon>Pseudomonadati</taxon>
        <taxon>Pseudomonadota</taxon>
        <taxon>Betaproteobacteria</taxon>
        <taxon>Burkholderiales</taxon>
        <taxon>Alcaligenaceae</taxon>
        <taxon>Candidimonas</taxon>
    </lineage>
</organism>
<dbReference type="InterPro" id="IPR050553">
    <property type="entry name" value="Thioredoxin_ResA/DsbE_sf"/>
</dbReference>
<dbReference type="Pfam" id="PF00578">
    <property type="entry name" value="AhpC-TSA"/>
    <property type="match status" value="1"/>
</dbReference>
<reference evidence="3" key="1">
    <citation type="submission" date="2017-06" db="EMBL/GenBank/DDBJ databases">
        <title>Herbaspirillum phytohormonus sp. nov., isolated from the root nodule of Robinia pseudoacacia in lead-zinc mine.</title>
        <authorList>
            <person name="Fan M."/>
            <person name="Lin Y."/>
        </authorList>
    </citation>
    <scope>NUCLEOTIDE SEQUENCE [LARGE SCALE GENOMIC DNA]</scope>
    <source>
        <strain evidence="3">SC-089</strain>
    </source>
</reference>
<protein>
    <submittedName>
        <fullName evidence="2">Alkyl hydroperoxide reductase</fullName>
    </submittedName>
</protein>
<evidence type="ECO:0000259" key="1">
    <source>
        <dbReference type="Pfam" id="PF00578"/>
    </source>
</evidence>
<dbReference type="InterPro" id="IPR036249">
    <property type="entry name" value="Thioredoxin-like_sf"/>
</dbReference>
<dbReference type="PANTHER" id="PTHR42852">
    <property type="entry name" value="THIOL:DISULFIDE INTERCHANGE PROTEIN DSBE"/>
    <property type="match status" value="1"/>
</dbReference>
<sequence>MNISIPPAPWQVQQWLNTPEPITLAGLRGRVVLVIAFQMLCPGCVSRGLPQALRAHSLFADSDLAVIGLHTVFEHHEAQGSRAALAAFLHEYRIGFPVGIDAPSAYGGLPQTMQAYNMQGTPTTLLIDRKGQLRLQHFGHLEDMELGAAIGRLLEQGTQG</sequence>
<evidence type="ECO:0000313" key="3">
    <source>
        <dbReference type="Proteomes" id="UP000214603"/>
    </source>
</evidence>
<dbReference type="RefSeq" id="WP_088603025.1">
    <property type="nucleotide sequence ID" value="NZ_NJIH01000004.1"/>
</dbReference>
<comment type="caution">
    <text evidence="2">The sequence shown here is derived from an EMBL/GenBank/DDBJ whole genome shotgun (WGS) entry which is preliminary data.</text>
</comment>
<proteinExistence type="predicted"/>
<dbReference type="EMBL" id="NJIH01000004">
    <property type="protein sequence ID" value="OWT61939.1"/>
    <property type="molecule type" value="Genomic_DNA"/>
</dbReference>
<dbReference type="OrthoDB" id="9811352at2"/>
<dbReference type="PANTHER" id="PTHR42852:SF13">
    <property type="entry name" value="PROTEIN DIPZ"/>
    <property type="match status" value="1"/>
</dbReference>
<dbReference type="InterPro" id="IPR000866">
    <property type="entry name" value="AhpC/TSA"/>
</dbReference>
<accession>A0A225MTF7</accession>